<dbReference type="GO" id="GO:0003677">
    <property type="term" value="F:DNA binding"/>
    <property type="evidence" value="ECO:0007669"/>
    <property type="project" value="UniProtKB-UniRule"/>
</dbReference>
<keyword evidence="3 6" id="KW-0378">Hydrolase</keyword>
<comment type="catalytic activity">
    <reaction evidence="3">
        <text>ATP + H2O = ADP + phosphate + H(+)</text>
        <dbReference type="Rhea" id="RHEA:13065"/>
        <dbReference type="ChEBI" id="CHEBI:15377"/>
        <dbReference type="ChEBI" id="CHEBI:15378"/>
        <dbReference type="ChEBI" id="CHEBI:30616"/>
        <dbReference type="ChEBI" id="CHEBI:43474"/>
        <dbReference type="ChEBI" id="CHEBI:456216"/>
        <dbReference type="EC" id="5.6.2.3"/>
    </reaction>
</comment>
<comment type="similarity">
    <text evidence="3">Belongs to the RecD family.</text>
</comment>
<dbReference type="InterPro" id="IPR050534">
    <property type="entry name" value="Coronavir_polyprotein_1ab"/>
</dbReference>
<evidence type="ECO:0000256" key="1">
    <source>
        <dbReference type="ARBA" id="ARBA00022741"/>
    </source>
</evidence>
<dbReference type="EMBL" id="UGQA01000001">
    <property type="protein sequence ID" value="STY95357.1"/>
    <property type="molecule type" value="Genomic_DNA"/>
</dbReference>
<sequence length="655" mass="72733">MHSQNPPNSKDDIEPTAPPMQSELDKNQLSEFSQQLQTVMDFILARQVTKNSLSTNKNQKTKHIKEPGKITQADCLKYLFTQLSENLSEGHTICQLDLGNCVSLENITNWQTQQWLTVLDAHTKINPAAVNTPLVMQYTDFAKNTATFWLQREWAAEHQLAQQLLAIAQQPVCSRHEEVGQSVQINVTKDNAPKPNAQQQQAIINAQKYALSIITGGPGTGKTFTVAQLVQARLVAHAQARQDNPNLPPLAIALTAPTGKAAQRMRESLAKSMPDAIHTLDDAKTLHRLLGIGQTGVPRYHAGNPLPYDVVIVDEASMLGLELASQLVDAIRPTAQLILLGDANQLAAVEAGAVLSDLCQVNALQPYHTELTESKRFAADSALGQLAQVVLLPNDSTANKQAKFQQAKILLTKTDIKTAIKHEYSQTTAKQQPALRWFGVRQNTLSDDLYRVIAAPFYDFFALMRDWQTSGINIHDAATRKQLFAQFDAYRVLSAGHRGRLGTQMLNKMLRQAYFNVAHMSATRDFFYHGVPIMINKNDYQLGLFNGDIGICVQQDNTIWVCFADQAIDSRRLSQESCEWAYALSIHKSQGSEFDHVAVCIDASHQRLLSQELVYTAITRSRGALTLVSSEAMLRQAITQRGNRQTGLMLQFDAL</sequence>
<comment type="function">
    <text evidence="3">A helicase/nuclease that prepares dsDNA breaks (DSB) for recombinational DNA repair. Binds to DSBs and unwinds DNA via a highly rapid and processive ATP-dependent bidirectional helicase activity. Unwinds dsDNA until it encounters a Chi (crossover hotspot instigator) sequence from the 3' direction. Cuts ssDNA a few nucleotides 3' to the Chi site. The properties and activities of the enzyme are changed at Chi. The Chi-altered holoenzyme produces a long 3'-ssDNA overhang and facilitates RecA-binding to the ssDNA for homologous DNA recombination and repair. Holoenzyme degrades any linearized DNA that is unable to undergo homologous recombination. In the holoenzyme this subunit has ssDNA-dependent ATPase and 5'-3' helicase activity. When added to pre-assembled RecBC greatly stimulates nuclease activity and augments holoenzyme processivity. Negatively regulates the RecA-loading ability of RecBCD.</text>
</comment>
<feature type="domain" description="UvrD-like helicase C-terminal" evidence="5">
    <location>
        <begin position="581"/>
        <end position="628"/>
    </location>
</feature>
<dbReference type="NCBIfam" id="TIGR01447">
    <property type="entry name" value="recD"/>
    <property type="match status" value="1"/>
</dbReference>
<keyword evidence="3" id="KW-0540">Nuclease</keyword>
<keyword evidence="3" id="KW-0347">Helicase</keyword>
<proteinExistence type="inferred from homology"/>
<evidence type="ECO:0000256" key="4">
    <source>
        <dbReference type="SAM" id="MobiDB-lite"/>
    </source>
</evidence>
<dbReference type="GO" id="GO:0009338">
    <property type="term" value="C:exodeoxyribonuclease V complex"/>
    <property type="evidence" value="ECO:0007669"/>
    <property type="project" value="InterPro"/>
</dbReference>
<dbReference type="EC" id="5.6.2.3" evidence="3"/>
<comment type="miscellaneous">
    <text evidence="3">In the RecBCD complex, RecB has a slow 3'-5' helicase, an exonuclease activity and loads RecA onto ssDNA, RecD has a fast 5'-3' helicase activity, while RecC stimulates the ATPase and processivity of the RecB helicase and contributes to recognition of the Chi site.</text>
</comment>
<keyword evidence="3" id="KW-0413">Isomerase</keyword>
<gene>
    <name evidence="3 6" type="primary">recD</name>
    <name evidence="6" type="ORF">NCTC11091_01151</name>
</gene>
<evidence type="ECO:0000313" key="7">
    <source>
        <dbReference type="Proteomes" id="UP000255193"/>
    </source>
</evidence>
<dbReference type="CDD" id="cd18809">
    <property type="entry name" value="SF1_C_RecD"/>
    <property type="match status" value="1"/>
</dbReference>
<dbReference type="Pfam" id="PF13538">
    <property type="entry name" value="UvrD_C_2"/>
    <property type="match status" value="1"/>
</dbReference>
<protein>
    <recommendedName>
        <fullName evidence="3">RecBCD enzyme subunit RecD</fullName>
        <ecNumber evidence="3">5.6.2.3</ecNumber>
    </recommendedName>
    <alternativeName>
        <fullName evidence="3">DNA 5'-3' helicase subunit RecD</fullName>
    </alternativeName>
    <alternativeName>
        <fullName evidence="3">Exonuclease V subunit RecD</fullName>
        <shortName evidence="3">ExoV subunit RecD</shortName>
    </alternativeName>
    <alternativeName>
        <fullName evidence="3">Helicase/nuclease RecBCD subunit RecD</fullName>
    </alternativeName>
</protein>
<dbReference type="GO" id="GO:0005524">
    <property type="term" value="F:ATP binding"/>
    <property type="evidence" value="ECO:0007669"/>
    <property type="project" value="UniProtKB-UniRule"/>
</dbReference>
<dbReference type="Pfam" id="PF13245">
    <property type="entry name" value="AAA_19"/>
    <property type="match status" value="1"/>
</dbReference>
<keyword evidence="3" id="KW-0234">DNA repair</keyword>
<dbReference type="InterPro" id="IPR006344">
    <property type="entry name" value="RecD"/>
</dbReference>
<dbReference type="RefSeq" id="WP_067055114.1">
    <property type="nucleotide sequence ID" value="NZ_MXAO01000053.1"/>
</dbReference>
<dbReference type="Gene3D" id="3.40.50.300">
    <property type="entry name" value="P-loop containing nucleotide triphosphate hydrolases"/>
    <property type="match status" value="2"/>
</dbReference>
<dbReference type="GO" id="GO:0043139">
    <property type="term" value="F:5'-3' DNA helicase activity"/>
    <property type="evidence" value="ECO:0007669"/>
    <property type="project" value="UniProtKB-UniRule"/>
</dbReference>
<dbReference type="PANTHER" id="PTHR43788">
    <property type="entry name" value="DNA2/NAM7 HELICASE FAMILY MEMBER"/>
    <property type="match status" value="1"/>
</dbReference>
<name>A0A378Q815_9GAMM</name>
<dbReference type="InterPro" id="IPR027785">
    <property type="entry name" value="UvrD-like_helicase_C"/>
</dbReference>
<feature type="binding site" evidence="3">
    <location>
        <begin position="216"/>
        <end position="223"/>
    </location>
    <ligand>
        <name>ATP</name>
        <dbReference type="ChEBI" id="CHEBI:30616"/>
    </ligand>
</feature>
<evidence type="ECO:0000313" key="6">
    <source>
        <dbReference type="EMBL" id="STY95357.1"/>
    </source>
</evidence>
<feature type="region of interest" description="Disordered" evidence="4">
    <location>
        <begin position="1"/>
        <end position="25"/>
    </location>
</feature>
<dbReference type="Proteomes" id="UP000255193">
    <property type="component" value="Unassembled WGS sequence"/>
</dbReference>
<keyword evidence="2 3" id="KW-0067">ATP-binding</keyword>
<dbReference type="Gene3D" id="2.30.30.940">
    <property type="match status" value="1"/>
</dbReference>
<evidence type="ECO:0000256" key="2">
    <source>
        <dbReference type="ARBA" id="ARBA00022840"/>
    </source>
</evidence>
<dbReference type="CDD" id="cd17933">
    <property type="entry name" value="DEXSc_RecD-like"/>
    <property type="match status" value="1"/>
</dbReference>
<evidence type="ECO:0000256" key="3">
    <source>
        <dbReference type="HAMAP-Rule" id="MF_01487"/>
    </source>
</evidence>
<dbReference type="SUPFAM" id="SSF52540">
    <property type="entry name" value="P-loop containing nucleoside triphosphate hydrolases"/>
    <property type="match status" value="1"/>
</dbReference>
<organism evidence="6 7">
    <name type="scientific">Faucicola atlantae</name>
    <dbReference type="NCBI Taxonomy" id="34059"/>
    <lineage>
        <taxon>Bacteria</taxon>
        <taxon>Pseudomonadati</taxon>
        <taxon>Pseudomonadota</taxon>
        <taxon>Gammaproteobacteria</taxon>
        <taxon>Moraxellales</taxon>
        <taxon>Moraxellaceae</taxon>
        <taxon>Faucicola</taxon>
    </lineage>
</organism>
<keyword evidence="1 3" id="KW-0547">Nucleotide-binding</keyword>
<keyword evidence="3" id="KW-0227">DNA damage</keyword>
<comment type="subunit">
    <text evidence="3">Heterotrimer of RecB, RecC and RecD. All subunits contribute to DNA-binding.</text>
</comment>
<dbReference type="GO" id="GO:0016887">
    <property type="term" value="F:ATP hydrolysis activity"/>
    <property type="evidence" value="ECO:0007669"/>
    <property type="project" value="RHEA"/>
</dbReference>
<dbReference type="AlphaFoldDB" id="A0A378Q815"/>
<dbReference type="GO" id="GO:0008854">
    <property type="term" value="F:exodeoxyribonuclease V activity"/>
    <property type="evidence" value="ECO:0007669"/>
    <property type="project" value="InterPro"/>
</dbReference>
<dbReference type="GO" id="GO:0017116">
    <property type="term" value="F:single-stranded DNA helicase activity"/>
    <property type="evidence" value="ECO:0007669"/>
    <property type="project" value="TreeGrafter"/>
</dbReference>
<accession>A0A378Q815</accession>
<evidence type="ECO:0000259" key="5">
    <source>
        <dbReference type="Pfam" id="PF13538"/>
    </source>
</evidence>
<keyword evidence="3" id="KW-0269">Exonuclease</keyword>
<dbReference type="HAMAP" id="MF_01487">
    <property type="entry name" value="RecD"/>
    <property type="match status" value="1"/>
</dbReference>
<reference evidence="6 7" key="1">
    <citation type="submission" date="2018-06" db="EMBL/GenBank/DDBJ databases">
        <authorList>
            <consortium name="Pathogen Informatics"/>
            <person name="Doyle S."/>
        </authorList>
    </citation>
    <scope>NUCLEOTIDE SEQUENCE [LARGE SCALE GENOMIC DNA]</scope>
    <source>
        <strain evidence="6 7">NCTC11091</strain>
    </source>
</reference>
<dbReference type="GO" id="GO:0000724">
    <property type="term" value="P:double-strand break repair via homologous recombination"/>
    <property type="evidence" value="ECO:0007669"/>
    <property type="project" value="UniProtKB-UniRule"/>
</dbReference>
<keyword evidence="3" id="KW-0238">DNA-binding</keyword>
<dbReference type="PANTHER" id="PTHR43788:SF6">
    <property type="entry name" value="DNA HELICASE B"/>
    <property type="match status" value="1"/>
</dbReference>
<dbReference type="InterPro" id="IPR027417">
    <property type="entry name" value="P-loop_NTPase"/>
</dbReference>